<feature type="domain" description="Cyclic nucleotide-binding" evidence="5">
    <location>
        <begin position="26"/>
        <end position="109"/>
    </location>
</feature>
<dbReference type="InterPro" id="IPR036390">
    <property type="entry name" value="WH_DNA-bd_sf"/>
</dbReference>
<evidence type="ECO:0000256" key="1">
    <source>
        <dbReference type="ARBA" id="ARBA00023015"/>
    </source>
</evidence>
<dbReference type="SUPFAM" id="SSF51206">
    <property type="entry name" value="cAMP-binding domain-like"/>
    <property type="match status" value="1"/>
</dbReference>
<dbReference type="PROSITE" id="PS50042">
    <property type="entry name" value="CNMP_BINDING_3"/>
    <property type="match status" value="1"/>
</dbReference>
<gene>
    <name evidence="7" type="ORF">WDJ61_01510</name>
</gene>
<dbReference type="Proteomes" id="UP001387364">
    <property type="component" value="Chromosome"/>
</dbReference>
<dbReference type="InterPro" id="IPR014710">
    <property type="entry name" value="RmlC-like_jellyroll"/>
</dbReference>
<dbReference type="PROSITE" id="PS51063">
    <property type="entry name" value="HTH_CRP_2"/>
    <property type="match status" value="1"/>
</dbReference>
<evidence type="ECO:0000259" key="5">
    <source>
        <dbReference type="PROSITE" id="PS50042"/>
    </source>
</evidence>
<dbReference type="InterPro" id="IPR036388">
    <property type="entry name" value="WH-like_DNA-bd_sf"/>
</dbReference>
<evidence type="ECO:0000313" key="7">
    <source>
        <dbReference type="EMBL" id="WXB93382.1"/>
    </source>
</evidence>
<keyword evidence="2" id="KW-0238">DNA-binding</keyword>
<dbReference type="RefSeq" id="WP_338752707.1">
    <property type="nucleotide sequence ID" value="NZ_CP147404.1"/>
</dbReference>
<name>A0ABZ2N7Y1_9BACI</name>
<dbReference type="InterPro" id="IPR012318">
    <property type="entry name" value="HTH_CRP"/>
</dbReference>
<keyword evidence="1" id="KW-0805">Transcription regulation</keyword>
<dbReference type="Pfam" id="PF13545">
    <property type="entry name" value="HTH_Crp_2"/>
    <property type="match status" value="1"/>
</dbReference>
<feature type="domain" description="HTH crp-type" evidence="6">
    <location>
        <begin position="149"/>
        <end position="220"/>
    </location>
</feature>
<sequence>MKEVKDYEQLTAYLKDHQIESVFNERLLPHLSLYHFDKGEIICSQGDPSEYLYVLVKGKVKIYTTSAEGKSLILSFKTPLEVIGDIEYIQGMDMINTVEAVSAVSMIGVHYHWLKKYGQEYTPLLQFLLDIITRKFYIKSNASNFNLMYPVEVRLASYLLSVSFDESDSQFKGQLSTSSLKDAANLIGTSYRHLNRVIQQFCHKGLIERGKEFILVKDREGLHTLASRNIYEYEYLNER</sequence>
<evidence type="ECO:0000256" key="3">
    <source>
        <dbReference type="ARBA" id="ARBA00023159"/>
    </source>
</evidence>
<organism evidence="7 8">
    <name type="scientific">Bacillus kandeliae</name>
    <dbReference type="NCBI Taxonomy" id="3129297"/>
    <lineage>
        <taxon>Bacteria</taxon>
        <taxon>Bacillati</taxon>
        <taxon>Bacillota</taxon>
        <taxon>Bacilli</taxon>
        <taxon>Bacillales</taxon>
        <taxon>Bacillaceae</taxon>
        <taxon>Bacillus</taxon>
    </lineage>
</organism>
<dbReference type="InterPro" id="IPR000595">
    <property type="entry name" value="cNMP-bd_dom"/>
</dbReference>
<proteinExistence type="predicted"/>
<keyword evidence="3" id="KW-0010">Activator</keyword>
<dbReference type="EMBL" id="CP147404">
    <property type="protein sequence ID" value="WXB93382.1"/>
    <property type="molecule type" value="Genomic_DNA"/>
</dbReference>
<dbReference type="Pfam" id="PF00027">
    <property type="entry name" value="cNMP_binding"/>
    <property type="match status" value="1"/>
</dbReference>
<reference evidence="7 8" key="1">
    <citation type="submission" date="2024-02" db="EMBL/GenBank/DDBJ databases">
        <title>Seven novel Bacillus-like species.</title>
        <authorList>
            <person name="Liu G."/>
        </authorList>
    </citation>
    <scope>NUCLEOTIDE SEQUENCE [LARGE SCALE GENOMIC DNA]</scope>
    <source>
        <strain evidence="7 8">FJAT-52991</strain>
    </source>
</reference>
<accession>A0ABZ2N7Y1</accession>
<evidence type="ECO:0000313" key="8">
    <source>
        <dbReference type="Proteomes" id="UP001387364"/>
    </source>
</evidence>
<protein>
    <submittedName>
        <fullName evidence="7">Cyclic nucleotide-binding domain-containing protein</fullName>
    </submittedName>
</protein>
<keyword evidence="8" id="KW-1185">Reference proteome</keyword>
<evidence type="ECO:0000256" key="4">
    <source>
        <dbReference type="ARBA" id="ARBA00023163"/>
    </source>
</evidence>
<dbReference type="CDD" id="cd00038">
    <property type="entry name" value="CAP_ED"/>
    <property type="match status" value="1"/>
</dbReference>
<dbReference type="Gene3D" id="2.60.120.10">
    <property type="entry name" value="Jelly Rolls"/>
    <property type="match status" value="1"/>
</dbReference>
<dbReference type="SMART" id="SM00100">
    <property type="entry name" value="cNMP"/>
    <property type="match status" value="1"/>
</dbReference>
<keyword evidence="4" id="KW-0804">Transcription</keyword>
<dbReference type="InterPro" id="IPR018490">
    <property type="entry name" value="cNMP-bd_dom_sf"/>
</dbReference>
<evidence type="ECO:0000256" key="2">
    <source>
        <dbReference type="ARBA" id="ARBA00023125"/>
    </source>
</evidence>
<dbReference type="Gene3D" id="1.10.10.10">
    <property type="entry name" value="Winged helix-like DNA-binding domain superfamily/Winged helix DNA-binding domain"/>
    <property type="match status" value="1"/>
</dbReference>
<evidence type="ECO:0000259" key="6">
    <source>
        <dbReference type="PROSITE" id="PS51063"/>
    </source>
</evidence>
<dbReference type="PANTHER" id="PTHR47823:SF9">
    <property type="entry name" value="CHROMOSOME UNDETERMINED SCAFFOLD_10, WHOLE GENOME SHOTGUN SEQUENCE"/>
    <property type="match status" value="1"/>
</dbReference>
<dbReference type="SUPFAM" id="SSF46785">
    <property type="entry name" value="Winged helix' DNA-binding domain"/>
    <property type="match status" value="1"/>
</dbReference>
<dbReference type="PANTHER" id="PTHR47823">
    <property type="entry name" value="ION_TRANS DOMAIN-CONTAINING PROTEIN"/>
    <property type="match status" value="1"/>
</dbReference>